<evidence type="ECO:0000313" key="2">
    <source>
        <dbReference type="Proteomes" id="UP000261003"/>
    </source>
</evidence>
<gene>
    <name evidence="1" type="ORF">DXC16_09575</name>
</gene>
<organism evidence="1 2">
    <name type="scientific">Phocaeicola vulgatus</name>
    <name type="common">Bacteroides vulgatus</name>
    <dbReference type="NCBI Taxonomy" id="821"/>
    <lineage>
        <taxon>Bacteria</taxon>
        <taxon>Pseudomonadati</taxon>
        <taxon>Bacteroidota</taxon>
        <taxon>Bacteroidia</taxon>
        <taxon>Bacteroidales</taxon>
        <taxon>Bacteroidaceae</taxon>
        <taxon>Phocaeicola</taxon>
    </lineage>
</organism>
<name>A0A3E4WQ89_PHOVU</name>
<dbReference type="EMBL" id="QSTG01000013">
    <property type="protein sequence ID" value="RGM44329.1"/>
    <property type="molecule type" value="Genomic_DNA"/>
</dbReference>
<reference evidence="1 2" key="1">
    <citation type="submission" date="2018-08" db="EMBL/GenBank/DDBJ databases">
        <title>A genome reference for cultivated species of the human gut microbiota.</title>
        <authorList>
            <person name="Zou Y."/>
            <person name="Xue W."/>
            <person name="Luo G."/>
        </authorList>
    </citation>
    <scope>NUCLEOTIDE SEQUENCE [LARGE SCALE GENOMIC DNA]</scope>
    <source>
        <strain evidence="1 2">OM08-13BH</strain>
    </source>
</reference>
<comment type="caution">
    <text evidence="1">The sequence shown here is derived from an EMBL/GenBank/DDBJ whole genome shotgun (WGS) entry which is preliminary data.</text>
</comment>
<dbReference type="Proteomes" id="UP000261003">
    <property type="component" value="Unassembled WGS sequence"/>
</dbReference>
<proteinExistence type="predicted"/>
<protein>
    <submittedName>
        <fullName evidence="1">Uncharacterized protein</fullName>
    </submittedName>
</protein>
<evidence type="ECO:0000313" key="1">
    <source>
        <dbReference type="EMBL" id="RGM44329.1"/>
    </source>
</evidence>
<dbReference type="AlphaFoldDB" id="A0A3E4WQ89"/>
<accession>A0A3E4WQ89</accession>
<sequence>MSNIYYVNRIAQPTGEHEVHQAGCGYLPSEENRIYLGFFTNSGDAIREAKKYYSNVDGCFFCCQSHIEGS</sequence>